<accession>A0A926IGC1</accession>
<sequence length="208" mass="23805">MKIEAGNNVFVLDFNGKENEDEKVFLEVAKYMIDKKLGVQPTEECATEIKPIIAHEVNTSIVHAIREVQEACKAVGPHEVKNQEGEAKAVKTTVTNKQPGQKFNSVKEFLEAQERRLVIGVCECEKDFHFWIDDPNQKELRFTCKRCEEDKVIHLDDLVPATYKCNECGKQASFWMEPAQAVAIDCVSCKAEVDMYYHDKKKIMTNKF</sequence>
<evidence type="ECO:0000313" key="1">
    <source>
        <dbReference type="EMBL" id="MBC8581783.1"/>
    </source>
</evidence>
<comment type="caution">
    <text evidence="1">The sequence shown here is derived from an EMBL/GenBank/DDBJ whole genome shotgun (WGS) entry which is preliminary data.</text>
</comment>
<reference evidence="1" key="1">
    <citation type="submission" date="2020-08" db="EMBL/GenBank/DDBJ databases">
        <title>Genome public.</title>
        <authorList>
            <person name="Liu C."/>
            <person name="Sun Q."/>
        </authorList>
    </citation>
    <scope>NUCLEOTIDE SEQUENCE</scope>
    <source>
        <strain evidence="1">NSJ-12</strain>
    </source>
</reference>
<gene>
    <name evidence="1" type="ORF">H8718_20145</name>
</gene>
<keyword evidence="2" id="KW-1185">Reference proteome</keyword>
<protein>
    <submittedName>
        <fullName evidence="1">Uncharacterized protein</fullName>
    </submittedName>
</protein>
<dbReference type="RefSeq" id="WP_249334848.1">
    <property type="nucleotide sequence ID" value="NZ_JACRSY010000101.1"/>
</dbReference>
<proteinExistence type="predicted"/>
<dbReference type="AlphaFoldDB" id="A0A926IGC1"/>
<dbReference type="EMBL" id="JACRSY010000101">
    <property type="protein sequence ID" value="MBC8581783.1"/>
    <property type="molecule type" value="Genomic_DNA"/>
</dbReference>
<dbReference type="Proteomes" id="UP000655830">
    <property type="component" value="Unassembled WGS sequence"/>
</dbReference>
<evidence type="ECO:0000313" key="2">
    <source>
        <dbReference type="Proteomes" id="UP000655830"/>
    </source>
</evidence>
<name>A0A926IGC1_9FIRM</name>
<organism evidence="1 2">
    <name type="scientific">Zhenhengia yiwuensis</name>
    <dbReference type="NCBI Taxonomy" id="2763666"/>
    <lineage>
        <taxon>Bacteria</taxon>
        <taxon>Bacillati</taxon>
        <taxon>Bacillota</taxon>
        <taxon>Clostridia</taxon>
        <taxon>Lachnospirales</taxon>
        <taxon>Lachnospiraceae</taxon>
        <taxon>Zhenhengia</taxon>
    </lineage>
</organism>